<proteinExistence type="predicted"/>
<dbReference type="EMBL" id="CAJJDO010000171">
    <property type="protein sequence ID" value="CAD8212830.1"/>
    <property type="molecule type" value="Genomic_DNA"/>
</dbReference>
<protein>
    <submittedName>
        <fullName evidence="1">Uncharacterized protein</fullName>
    </submittedName>
</protein>
<reference evidence="1" key="1">
    <citation type="submission" date="2021-01" db="EMBL/GenBank/DDBJ databases">
        <authorList>
            <consortium name="Genoscope - CEA"/>
            <person name="William W."/>
        </authorList>
    </citation>
    <scope>NUCLEOTIDE SEQUENCE</scope>
</reference>
<comment type="caution">
    <text evidence="1">The sequence shown here is derived from an EMBL/GenBank/DDBJ whole genome shotgun (WGS) entry which is preliminary data.</text>
</comment>
<dbReference type="AlphaFoldDB" id="A0A8S1YFW7"/>
<dbReference type="Proteomes" id="UP000689195">
    <property type="component" value="Unassembled WGS sequence"/>
</dbReference>
<gene>
    <name evidence="1" type="ORF">PPENT_87.1.T1710049</name>
</gene>
<evidence type="ECO:0000313" key="2">
    <source>
        <dbReference type="Proteomes" id="UP000689195"/>
    </source>
</evidence>
<organism evidence="1 2">
    <name type="scientific">Paramecium pentaurelia</name>
    <dbReference type="NCBI Taxonomy" id="43138"/>
    <lineage>
        <taxon>Eukaryota</taxon>
        <taxon>Sar</taxon>
        <taxon>Alveolata</taxon>
        <taxon>Ciliophora</taxon>
        <taxon>Intramacronucleata</taxon>
        <taxon>Oligohymenophorea</taxon>
        <taxon>Peniculida</taxon>
        <taxon>Parameciidae</taxon>
        <taxon>Paramecium</taxon>
    </lineage>
</organism>
<sequence>MVPYLKNSKAVYKLILTKLKAHVFGIKWLQQNIMRSAQPAQIFAFKFATDLIGSQKIELLLSKSLFESYIKLSCHQTILELKNAIIYHISKCVIRILQLQFNLRNA</sequence>
<accession>A0A8S1YFW7</accession>
<keyword evidence="2" id="KW-1185">Reference proteome</keyword>
<evidence type="ECO:0000313" key="1">
    <source>
        <dbReference type="EMBL" id="CAD8212830.1"/>
    </source>
</evidence>
<name>A0A8S1YFW7_9CILI</name>